<feature type="region of interest" description="Disordered" evidence="1">
    <location>
        <begin position="596"/>
        <end position="621"/>
    </location>
</feature>
<evidence type="ECO:0000313" key="3">
    <source>
        <dbReference type="Proteomes" id="UP000215902"/>
    </source>
</evidence>
<keyword evidence="3" id="KW-1185">Reference proteome</keyword>
<gene>
    <name evidence="2" type="ORF">BOX15_Mlig034515g2</name>
</gene>
<feature type="compositionally biased region" description="Basic residues" evidence="1">
    <location>
        <begin position="453"/>
        <end position="468"/>
    </location>
</feature>
<evidence type="ECO:0000313" key="2">
    <source>
        <dbReference type="EMBL" id="PAA64682.1"/>
    </source>
</evidence>
<proteinExistence type="predicted"/>
<dbReference type="Pfam" id="PF06209">
    <property type="entry name" value="COBRA1"/>
    <property type="match status" value="1"/>
</dbReference>
<feature type="region of interest" description="Disordered" evidence="1">
    <location>
        <begin position="674"/>
        <end position="709"/>
    </location>
</feature>
<dbReference type="PANTHER" id="PTHR13503">
    <property type="entry name" value="NEGATIVE ELONGATION FACTOR COMPLEX MEMBER B"/>
    <property type="match status" value="1"/>
</dbReference>
<dbReference type="Proteomes" id="UP000215902">
    <property type="component" value="Unassembled WGS sequence"/>
</dbReference>
<name>A0A267EVB2_9PLAT</name>
<dbReference type="OrthoDB" id="5548359at2759"/>
<dbReference type="PANTHER" id="PTHR13503:SF3">
    <property type="entry name" value="NEGATIVE ELONGATION FACTOR B"/>
    <property type="match status" value="1"/>
</dbReference>
<dbReference type="EMBL" id="NIVC01001728">
    <property type="protein sequence ID" value="PAA64682.1"/>
    <property type="molecule type" value="Genomic_DNA"/>
</dbReference>
<protein>
    <submittedName>
        <fullName evidence="2">Uncharacterized protein</fullName>
    </submittedName>
</protein>
<feature type="compositionally biased region" description="Low complexity" evidence="1">
    <location>
        <begin position="432"/>
        <end position="444"/>
    </location>
</feature>
<evidence type="ECO:0000256" key="1">
    <source>
        <dbReference type="SAM" id="MobiDB-lite"/>
    </source>
</evidence>
<reference evidence="2 3" key="1">
    <citation type="submission" date="2017-06" db="EMBL/GenBank/DDBJ databases">
        <title>A platform for efficient transgenesis in Macrostomum lignano, a flatworm model organism for stem cell research.</title>
        <authorList>
            <person name="Berezikov E."/>
        </authorList>
    </citation>
    <scope>NUCLEOTIDE SEQUENCE [LARGE SCALE GENOMIC DNA]</scope>
    <source>
        <strain evidence="2">DV1</strain>
        <tissue evidence="2">Whole organism</tissue>
    </source>
</reference>
<organism evidence="2 3">
    <name type="scientific">Macrostomum lignano</name>
    <dbReference type="NCBI Taxonomy" id="282301"/>
    <lineage>
        <taxon>Eukaryota</taxon>
        <taxon>Metazoa</taxon>
        <taxon>Spiralia</taxon>
        <taxon>Lophotrochozoa</taxon>
        <taxon>Platyhelminthes</taxon>
        <taxon>Rhabditophora</taxon>
        <taxon>Macrostomorpha</taxon>
        <taxon>Macrostomida</taxon>
        <taxon>Macrostomidae</taxon>
        <taxon>Macrostomum</taxon>
    </lineage>
</organism>
<feature type="compositionally biased region" description="Low complexity" evidence="1">
    <location>
        <begin position="674"/>
        <end position="690"/>
    </location>
</feature>
<dbReference type="GO" id="GO:0034244">
    <property type="term" value="P:negative regulation of transcription elongation by RNA polymerase II"/>
    <property type="evidence" value="ECO:0007669"/>
    <property type="project" value="TreeGrafter"/>
</dbReference>
<dbReference type="AlphaFoldDB" id="A0A267EVB2"/>
<dbReference type="InterPro" id="IPR010405">
    <property type="entry name" value="COBRA1"/>
</dbReference>
<feature type="region of interest" description="Disordered" evidence="1">
    <location>
        <begin position="432"/>
        <end position="486"/>
    </location>
</feature>
<sequence>MSSSAPANFKDALRRHLDSSSNRLPNEIIESWQAENSIRLPSLDAALPLLDRVKVRRYDFYQATAELLRDRLLTRIRELAATGRRSSYKRMAELLEASFPYLSVPTLRPVPMTLLEHLTTLLEMHKPAVRPRLKDKYLKAIASSAELYSAAPVAVKRLIWEGDPKLFVSEISPLLDEFVRSRAVTGLCLADIDQPMLTVPSKTRRQLPVIQHLLQLIGTSSFLYEQTVACLREKYKCTGALEACTLRMDLLMSLHDAKIDDVCVRDPLHKFAWVLDACGRDRVSEIRRLTELRSFYKAAKSAVKSAAAAAAADEGEDNRVGAAQLGEVSLLCACPHIQATLALCLLSRLDQLVLAAQLPRTDSICRFLVRLLQLGLSAWELVRQDDQHQQQLGWLSESVAACELLPSVARLRLETQLRLVGRQTRRLLPAALAQTQSAAQQQPKPTEPEKKTSGRKQQKSNSKSKKQQTQKEQQQPSILSPPPDEALRPPALPLVCAGSRVGRLLARYHCVHVVRELRRTAPDMLQVSCDLLLDLIDALAPLDEEFEPMALQYVAVQLCQLRESARPLDTKSAVAASPAVAAAAAASAAAASVSGDDKLTPSVADASVPGSSVNDEDDISVGGVSKDAESCRQLDRVLQRLCSRLLAPRAAKQPLPAALLARCARHLPAEEHPAAAAAPAGLTSPTTPSVGSGGGSTPFFNRARGGGGL</sequence>
<accession>A0A267EVB2</accession>
<dbReference type="STRING" id="282301.A0A267EVB2"/>
<comment type="caution">
    <text evidence="2">The sequence shown here is derived from an EMBL/GenBank/DDBJ whole genome shotgun (WGS) entry which is preliminary data.</text>
</comment>
<dbReference type="GO" id="GO:0032021">
    <property type="term" value="C:NELF complex"/>
    <property type="evidence" value="ECO:0007669"/>
    <property type="project" value="TreeGrafter"/>
</dbReference>